<dbReference type="PANTHER" id="PTHR40055:SF1">
    <property type="entry name" value="TRANSCRIPTIONAL REGULATOR YGIV-RELATED"/>
    <property type="match status" value="1"/>
</dbReference>
<dbReference type="InterPro" id="IPR050908">
    <property type="entry name" value="SmbC-like"/>
</dbReference>
<dbReference type="SUPFAM" id="SSF55136">
    <property type="entry name" value="Probable bacterial effector-binding domain"/>
    <property type="match status" value="1"/>
</dbReference>
<dbReference type="SMART" id="SM00871">
    <property type="entry name" value="AraC_E_bind"/>
    <property type="match status" value="1"/>
</dbReference>
<dbReference type="Gene3D" id="3.20.80.10">
    <property type="entry name" value="Regulatory factor, effector binding domain"/>
    <property type="match status" value="1"/>
</dbReference>
<dbReference type="Pfam" id="PF06445">
    <property type="entry name" value="GyrI-like"/>
    <property type="match status" value="1"/>
</dbReference>
<dbReference type="Proteomes" id="UP001370348">
    <property type="component" value="Chromosome"/>
</dbReference>
<proteinExistence type="predicted"/>
<gene>
    <name evidence="2" type="ORF">LZC94_24770</name>
</gene>
<name>A0ABZ2LMD7_9BACT</name>
<protein>
    <submittedName>
        <fullName evidence="2">GyrI-like domain-containing protein</fullName>
    </submittedName>
</protein>
<accession>A0ABZ2LMD7</accession>
<dbReference type="InterPro" id="IPR010499">
    <property type="entry name" value="AraC_E-bd"/>
</dbReference>
<dbReference type="InterPro" id="IPR011256">
    <property type="entry name" value="Reg_factor_effector_dom_sf"/>
</dbReference>
<dbReference type="PANTHER" id="PTHR40055">
    <property type="entry name" value="TRANSCRIPTIONAL REGULATOR YGIV-RELATED"/>
    <property type="match status" value="1"/>
</dbReference>
<evidence type="ECO:0000259" key="1">
    <source>
        <dbReference type="SMART" id="SM00871"/>
    </source>
</evidence>
<reference evidence="2 3" key="1">
    <citation type="submission" date="2021-12" db="EMBL/GenBank/DDBJ databases">
        <title>Discovery of the Pendulisporaceae a myxobacterial family with distinct sporulation behavior and unique specialized metabolism.</title>
        <authorList>
            <person name="Garcia R."/>
            <person name="Popoff A."/>
            <person name="Bader C.D."/>
            <person name="Loehr J."/>
            <person name="Walesch S."/>
            <person name="Walt C."/>
            <person name="Boldt J."/>
            <person name="Bunk B."/>
            <person name="Haeckl F.J.F.P.J."/>
            <person name="Gunesch A.P."/>
            <person name="Birkelbach J."/>
            <person name="Nuebel U."/>
            <person name="Pietschmann T."/>
            <person name="Bach T."/>
            <person name="Mueller R."/>
        </authorList>
    </citation>
    <scope>NUCLEOTIDE SEQUENCE [LARGE SCALE GENOMIC DNA]</scope>
    <source>
        <strain evidence="2 3">MSr11954</strain>
    </source>
</reference>
<feature type="domain" description="AraC effector-binding" evidence="1">
    <location>
        <begin position="1"/>
        <end position="153"/>
    </location>
</feature>
<organism evidence="2 3">
    <name type="scientific">Pendulispora albinea</name>
    <dbReference type="NCBI Taxonomy" id="2741071"/>
    <lineage>
        <taxon>Bacteria</taxon>
        <taxon>Pseudomonadati</taxon>
        <taxon>Myxococcota</taxon>
        <taxon>Myxococcia</taxon>
        <taxon>Myxococcales</taxon>
        <taxon>Sorangiineae</taxon>
        <taxon>Pendulisporaceae</taxon>
        <taxon>Pendulispora</taxon>
    </lineage>
</organism>
<dbReference type="EMBL" id="CP089984">
    <property type="protein sequence ID" value="WXB11083.1"/>
    <property type="molecule type" value="Genomic_DNA"/>
</dbReference>
<dbReference type="InterPro" id="IPR029442">
    <property type="entry name" value="GyrI-like"/>
</dbReference>
<dbReference type="RefSeq" id="WP_394820698.1">
    <property type="nucleotide sequence ID" value="NZ_CP089984.1"/>
</dbReference>
<keyword evidence="3" id="KW-1185">Reference proteome</keyword>
<evidence type="ECO:0000313" key="2">
    <source>
        <dbReference type="EMBL" id="WXB11083.1"/>
    </source>
</evidence>
<sequence length="154" mass="16727">MNVVIKHTPTRKIAFIRHIGPYQDVGPTFARLMTWAGPKGLLGPGATVVGVPCDNPKVTPKSELRYDAGVVVADDFKGDDEVGVRELPGGEHAVVCHEGPYSELPKAYDFLVGVWLPASGRQMGAAPPYEVYLRDASTTPPEELRTEIYLPLKS</sequence>
<evidence type="ECO:0000313" key="3">
    <source>
        <dbReference type="Proteomes" id="UP001370348"/>
    </source>
</evidence>